<dbReference type="InterPro" id="IPR050523">
    <property type="entry name" value="AKR_Detox_Biosynth"/>
</dbReference>
<name>A0ABN5B1W3_9GAMM</name>
<dbReference type="SUPFAM" id="SSF51430">
    <property type="entry name" value="NAD(P)-linked oxidoreductase"/>
    <property type="match status" value="1"/>
</dbReference>
<feature type="domain" description="NADP-dependent oxidoreductase" evidence="1">
    <location>
        <begin position="2"/>
        <end position="245"/>
    </location>
</feature>
<dbReference type="EMBL" id="CP022132">
    <property type="protein sequence ID" value="ASG68562.1"/>
    <property type="molecule type" value="Genomic_DNA"/>
</dbReference>
<proteinExistence type="predicted"/>
<dbReference type="PANTHER" id="PTHR43364:SF1">
    <property type="entry name" value="OXIDOREDUCTASE YDHF"/>
    <property type="match status" value="1"/>
</dbReference>
<evidence type="ECO:0000313" key="2">
    <source>
        <dbReference type="EMBL" id="ASG68562.1"/>
    </source>
</evidence>
<dbReference type="Proteomes" id="UP000249910">
    <property type="component" value="Chromosome"/>
</dbReference>
<protein>
    <submittedName>
        <fullName evidence="2">Oxidoreductase</fullName>
    </submittedName>
</protein>
<accession>A0ABN5B1W3</accession>
<dbReference type="RefSeq" id="WP_088773042.1">
    <property type="nucleotide sequence ID" value="NZ_AP023082.1"/>
</dbReference>
<dbReference type="InterPro" id="IPR023210">
    <property type="entry name" value="NADP_OxRdtase_dom"/>
</dbReference>
<dbReference type="PANTHER" id="PTHR43364">
    <property type="entry name" value="NADH-SPECIFIC METHYLGLYOXAL REDUCTASE-RELATED"/>
    <property type="match status" value="1"/>
</dbReference>
<keyword evidence="3" id="KW-1185">Reference proteome</keyword>
<dbReference type="InterPro" id="IPR020471">
    <property type="entry name" value="AKR"/>
</dbReference>
<dbReference type="InterPro" id="IPR036812">
    <property type="entry name" value="NAD(P)_OxRdtase_dom_sf"/>
</dbReference>
<organism evidence="2 3">
    <name type="scientific">Francisella halioticida</name>
    <dbReference type="NCBI Taxonomy" id="549298"/>
    <lineage>
        <taxon>Bacteria</taxon>
        <taxon>Pseudomonadati</taxon>
        <taxon>Pseudomonadota</taxon>
        <taxon>Gammaproteobacteria</taxon>
        <taxon>Thiotrichales</taxon>
        <taxon>Francisellaceae</taxon>
        <taxon>Francisella</taxon>
    </lineage>
</organism>
<sequence>MDHADISGEYKCEKLFGDALQNHSHLLDKMQIVSKCGIKFECDSTPNNKVKHYNLSQASIVESAENSLRNLCTDYLDLLLVHRPSPLMNAEVIANSFKQLRKEGKVKEFGVSNFTPSQFNLLNSYIPLKTNQVEVSVLHTDTFYDGTLDQLQQRKIRPMAWSPLAGGKIFDPKTVKEKELVAFIQTLVTKYSVNSIDQIAMAWLLKHPANPQVIIGSQNISRLENTVKSQEIDLDVQDWFKILEISNGYEAP</sequence>
<evidence type="ECO:0000259" key="1">
    <source>
        <dbReference type="Pfam" id="PF00248"/>
    </source>
</evidence>
<evidence type="ECO:0000313" key="3">
    <source>
        <dbReference type="Proteomes" id="UP000249910"/>
    </source>
</evidence>
<dbReference type="Gene3D" id="3.20.20.100">
    <property type="entry name" value="NADP-dependent oxidoreductase domain"/>
    <property type="match status" value="1"/>
</dbReference>
<reference evidence="2 3" key="1">
    <citation type="submission" date="2017-06" db="EMBL/GenBank/DDBJ databases">
        <title>Complete genome of Francisella halioticida.</title>
        <authorList>
            <person name="Sjodin A."/>
        </authorList>
    </citation>
    <scope>NUCLEOTIDE SEQUENCE [LARGE SCALE GENOMIC DNA]</scope>
    <source>
        <strain evidence="2 3">DSM 23729</strain>
    </source>
</reference>
<dbReference type="Pfam" id="PF00248">
    <property type="entry name" value="Aldo_ket_red"/>
    <property type="match status" value="1"/>
</dbReference>
<dbReference type="PRINTS" id="PR00069">
    <property type="entry name" value="ALDKETRDTASE"/>
</dbReference>
<gene>
    <name evidence="2" type="ORF">CDV26_09305</name>
</gene>